<evidence type="ECO:0000313" key="3">
    <source>
        <dbReference type="Proteomes" id="UP000220158"/>
    </source>
</evidence>
<dbReference type="OrthoDB" id="10452453at2759"/>
<accession>A0A1J1GP37</accession>
<dbReference type="AlphaFoldDB" id="A0A1J1GP37"/>
<keyword evidence="1" id="KW-1133">Transmembrane helix</keyword>
<proteinExistence type="predicted"/>
<dbReference type="VEuPathDB" id="PlasmoDB:PRELSG_0003700"/>
<sequence length="346" mass="40031">MALLYNAGCSESEEDFTKCKVNTCLIRGSKFHTLHCVPTFEDVDVEYPSYDISKSILKNILKYESSYMSKVQKSKITILSNNKDDGILFLYDFYLRINHLGDLYTNNHAGTFLCRIKTVNQKITLCEVVSSNNMGKTLSFHSFDISNKKSEKSKIGLNSIQNPKHFDLRHKYKDVHISRDKCHYVTIGSSSEQICRYSICTKYDNDHFSCIDAKFNGKLFHVQNHSPHSKEDTDYIYLPNDCIKDNFVNNCTPYFCKIKSSDDLYQCEGIEMSVIKKIEPHSKELIRLEKHAATPHKEYSLSSTYIAASFLPFIVLFFFVGCYLYTIFRRNRRKHAKLVASCIRTS</sequence>
<keyword evidence="1" id="KW-0812">Transmembrane</keyword>
<protein>
    <submittedName>
        <fullName evidence="2">Fam-e protein</fullName>
    </submittedName>
</protein>
<feature type="transmembrane region" description="Helical" evidence="1">
    <location>
        <begin position="305"/>
        <end position="328"/>
    </location>
</feature>
<keyword evidence="3" id="KW-1185">Reference proteome</keyword>
<name>A0A1J1GP37_PLARL</name>
<dbReference type="GeneID" id="39733946"/>
<dbReference type="RefSeq" id="XP_028531222.1">
    <property type="nucleotide sequence ID" value="XM_028676335.1"/>
</dbReference>
<dbReference type="OMA" id="NVHENIC"/>
<evidence type="ECO:0000313" key="2">
    <source>
        <dbReference type="EMBL" id="CRG85040.1"/>
    </source>
</evidence>
<dbReference type="Proteomes" id="UP000220158">
    <property type="component" value="Unassembled WGS sequence"/>
</dbReference>
<evidence type="ECO:0000256" key="1">
    <source>
        <dbReference type="SAM" id="Phobius"/>
    </source>
</evidence>
<organism evidence="2 3">
    <name type="scientific">Plasmodium relictum</name>
    <dbReference type="NCBI Taxonomy" id="85471"/>
    <lineage>
        <taxon>Eukaryota</taxon>
        <taxon>Sar</taxon>
        <taxon>Alveolata</taxon>
        <taxon>Apicomplexa</taxon>
        <taxon>Aconoidasida</taxon>
        <taxon>Haemosporida</taxon>
        <taxon>Plasmodiidae</taxon>
        <taxon>Plasmodium</taxon>
        <taxon>Plasmodium (Haemamoeba)</taxon>
    </lineage>
</organism>
<dbReference type="EMBL" id="CVMU01000342">
    <property type="protein sequence ID" value="CRG85040.1"/>
    <property type="molecule type" value="Genomic_DNA"/>
</dbReference>
<gene>
    <name evidence="2" type="ORF">PRELSG_0003700</name>
</gene>
<keyword evidence="1" id="KW-0472">Membrane</keyword>
<reference evidence="2 3" key="1">
    <citation type="submission" date="2015-04" db="EMBL/GenBank/DDBJ databases">
        <authorList>
            <consortium name="Pathogen Informatics"/>
        </authorList>
    </citation>
    <scope>NUCLEOTIDE SEQUENCE [LARGE SCALE GENOMIC DNA]</scope>
    <source>
        <strain evidence="2 3">SGS1</strain>
    </source>
</reference>
<dbReference type="KEGG" id="prel:PRELSG_0003700"/>